<evidence type="ECO:0000313" key="4">
    <source>
        <dbReference type="Proteomes" id="UP000271974"/>
    </source>
</evidence>
<comment type="caution">
    <text evidence="3">The sequence shown here is derived from an EMBL/GenBank/DDBJ whole genome shotgun (WGS) entry which is preliminary data.</text>
</comment>
<evidence type="ECO:0000313" key="3">
    <source>
        <dbReference type="EMBL" id="RUS90333.1"/>
    </source>
</evidence>
<dbReference type="PANTHER" id="PTHR21505">
    <property type="entry name" value="MADF DOMAIN-CONTAINING PROTEIN-RELATED"/>
    <property type="match status" value="1"/>
</dbReference>
<name>A0A433U937_ELYCH</name>
<dbReference type="PANTHER" id="PTHR21505:SF8">
    <property type="entry name" value="DPT-YFP REPRESSOR BY OVEREXPRESSION, ISOFORM D-RELATED"/>
    <property type="match status" value="1"/>
</dbReference>
<dbReference type="Pfam" id="PF10545">
    <property type="entry name" value="MADF_DNA_bdg"/>
    <property type="match status" value="1"/>
</dbReference>
<gene>
    <name evidence="3" type="ORF">EGW08_001931</name>
</gene>
<dbReference type="SMART" id="SM00595">
    <property type="entry name" value="MADF"/>
    <property type="match status" value="1"/>
</dbReference>
<dbReference type="EMBL" id="RQTK01000035">
    <property type="protein sequence ID" value="RUS90333.1"/>
    <property type="molecule type" value="Genomic_DNA"/>
</dbReference>
<evidence type="ECO:0000259" key="2">
    <source>
        <dbReference type="PROSITE" id="PS51029"/>
    </source>
</evidence>
<dbReference type="AlphaFoldDB" id="A0A433U937"/>
<feature type="region of interest" description="Disordered" evidence="1">
    <location>
        <begin position="126"/>
        <end position="210"/>
    </location>
</feature>
<keyword evidence="4" id="KW-1185">Reference proteome</keyword>
<sequence>MSSRSTSRARVTTMWSATQVIQFIELYRGHECLWNVNCTDYTNRLKRDMAYKKLMEYGKTISGSFARSDVINKINNLRSNYRKEVKKVELSKASALCPEEIHKPRLFYFDDLDQFLGDNKTFFKSRENAKHPSEQDVKHTVSINPEPFEDSLDHSELGSDGSINLDLGSDPEESPEPERKPEVLPQKHVPRASSKDFRKRKRKVSEDEDFEVSYNAPNCTVTGHDVSSAALRSTSTRDKYDIFGEHIASNLREMTKEQQIRCMKIVSDSLFEGLLGNLSADSHLQVFRPAPVSLYQHPRPPSTNTACTINGNGNTDLSGVELA</sequence>
<dbReference type="InterPro" id="IPR006578">
    <property type="entry name" value="MADF-dom"/>
</dbReference>
<evidence type="ECO:0000256" key="1">
    <source>
        <dbReference type="SAM" id="MobiDB-lite"/>
    </source>
</evidence>
<feature type="domain" description="MADF" evidence="2">
    <location>
        <begin position="22"/>
        <end position="121"/>
    </location>
</feature>
<accession>A0A433U937</accession>
<proteinExistence type="predicted"/>
<feature type="compositionally biased region" description="Basic and acidic residues" evidence="1">
    <location>
        <begin position="126"/>
        <end position="139"/>
    </location>
</feature>
<dbReference type="OrthoDB" id="6377161at2759"/>
<reference evidence="3 4" key="1">
    <citation type="submission" date="2019-01" db="EMBL/GenBank/DDBJ databases">
        <title>A draft genome assembly of the solar-powered sea slug Elysia chlorotica.</title>
        <authorList>
            <person name="Cai H."/>
            <person name="Li Q."/>
            <person name="Fang X."/>
            <person name="Li J."/>
            <person name="Curtis N.E."/>
            <person name="Altenburger A."/>
            <person name="Shibata T."/>
            <person name="Feng M."/>
            <person name="Maeda T."/>
            <person name="Schwartz J.A."/>
            <person name="Shigenobu S."/>
            <person name="Lundholm N."/>
            <person name="Nishiyama T."/>
            <person name="Yang H."/>
            <person name="Hasebe M."/>
            <person name="Li S."/>
            <person name="Pierce S.K."/>
            <person name="Wang J."/>
        </authorList>
    </citation>
    <scope>NUCLEOTIDE SEQUENCE [LARGE SCALE GENOMIC DNA]</scope>
    <source>
        <strain evidence="3">EC2010</strain>
        <tissue evidence="3">Whole organism of an adult</tissue>
    </source>
</reference>
<protein>
    <recommendedName>
        <fullName evidence="2">MADF domain-containing protein</fullName>
    </recommendedName>
</protein>
<dbReference type="PROSITE" id="PS51029">
    <property type="entry name" value="MADF"/>
    <property type="match status" value="1"/>
</dbReference>
<organism evidence="3 4">
    <name type="scientific">Elysia chlorotica</name>
    <name type="common">Eastern emerald elysia</name>
    <name type="synonym">Sea slug</name>
    <dbReference type="NCBI Taxonomy" id="188477"/>
    <lineage>
        <taxon>Eukaryota</taxon>
        <taxon>Metazoa</taxon>
        <taxon>Spiralia</taxon>
        <taxon>Lophotrochozoa</taxon>
        <taxon>Mollusca</taxon>
        <taxon>Gastropoda</taxon>
        <taxon>Heterobranchia</taxon>
        <taxon>Euthyneura</taxon>
        <taxon>Panpulmonata</taxon>
        <taxon>Sacoglossa</taxon>
        <taxon>Placobranchoidea</taxon>
        <taxon>Plakobranchidae</taxon>
        <taxon>Elysia</taxon>
    </lineage>
</organism>
<dbReference type="Proteomes" id="UP000271974">
    <property type="component" value="Unassembled WGS sequence"/>
</dbReference>